<feature type="region of interest" description="Disordered" evidence="1">
    <location>
        <begin position="63"/>
        <end position="145"/>
    </location>
</feature>
<protein>
    <submittedName>
        <fullName evidence="2">Uncharacterized protein</fullName>
    </submittedName>
</protein>
<dbReference type="EMBL" id="JAIWYP010000010">
    <property type="protein sequence ID" value="KAH3754753.1"/>
    <property type="molecule type" value="Genomic_DNA"/>
</dbReference>
<name>A0A9D4DT59_DREPO</name>
<evidence type="ECO:0000313" key="3">
    <source>
        <dbReference type="Proteomes" id="UP000828390"/>
    </source>
</evidence>
<feature type="compositionally biased region" description="Basic and acidic residues" evidence="1">
    <location>
        <begin position="70"/>
        <end position="92"/>
    </location>
</feature>
<feature type="compositionally biased region" description="Basic residues" evidence="1">
    <location>
        <begin position="1"/>
        <end position="12"/>
    </location>
</feature>
<feature type="compositionally biased region" description="Basic and acidic residues" evidence="1">
    <location>
        <begin position="131"/>
        <end position="145"/>
    </location>
</feature>
<dbReference type="Proteomes" id="UP000828390">
    <property type="component" value="Unassembled WGS sequence"/>
</dbReference>
<evidence type="ECO:0000313" key="2">
    <source>
        <dbReference type="EMBL" id="KAH3754753.1"/>
    </source>
</evidence>
<accession>A0A9D4DT59</accession>
<comment type="caution">
    <text evidence="2">The sequence shown here is derived from an EMBL/GenBank/DDBJ whole genome shotgun (WGS) entry which is preliminary data.</text>
</comment>
<gene>
    <name evidence="2" type="ORF">DPMN_189434</name>
</gene>
<sequence>MAKSVVRKRRFPKDRTTLTKSRTKKVTVGMELVYPFSCSSRTHTDIALLDNKSDINRRIELSLRSRAGTKKCDGRKDEKTDGRKDGQKDGRISSRTNAFRSTQTPTHQNTNSEGRTGGRTKRQETNSMKDGTTKGRTDERTDKRT</sequence>
<proteinExistence type="predicted"/>
<keyword evidence="3" id="KW-1185">Reference proteome</keyword>
<reference evidence="2" key="1">
    <citation type="journal article" date="2019" name="bioRxiv">
        <title>The Genome of the Zebra Mussel, Dreissena polymorpha: A Resource for Invasive Species Research.</title>
        <authorList>
            <person name="McCartney M.A."/>
            <person name="Auch B."/>
            <person name="Kono T."/>
            <person name="Mallez S."/>
            <person name="Zhang Y."/>
            <person name="Obille A."/>
            <person name="Becker A."/>
            <person name="Abrahante J.E."/>
            <person name="Garbe J."/>
            <person name="Badalamenti J.P."/>
            <person name="Herman A."/>
            <person name="Mangelson H."/>
            <person name="Liachko I."/>
            <person name="Sullivan S."/>
            <person name="Sone E.D."/>
            <person name="Koren S."/>
            <person name="Silverstein K.A.T."/>
            <person name="Beckman K.B."/>
            <person name="Gohl D.M."/>
        </authorList>
    </citation>
    <scope>NUCLEOTIDE SEQUENCE</scope>
    <source>
        <strain evidence="2">Duluth1</strain>
        <tissue evidence="2">Whole animal</tissue>
    </source>
</reference>
<reference evidence="2" key="2">
    <citation type="submission" date="2020-11" db="EMBL/GenBank/DDBJ databases">
        <authorList>
            <person name="McCartney M.A."/>
            <person name="Auch B."/>
            <person name="Kono T."/>
            <person name="Mallez S."/>
            <person name="Becker A."/>
            <person name="Gohl D.M."/>
            <person name="Silverstein K.A.T."/>
            <person name="Koren S."/>
            <person name="Bechman K.B."/>
            <person name="Herman A."/>
            <person name="Abrahante J.E."/>
            <person name="Garbe J."/>
        </authorList>
    </citation>
    <scope>NUCLEOTIDE SEQUENCE</scope>
    <source>
        <strain evidence="2">Duluth1</strain>
        <tissue evidence="2">Whole animal</tissue>
    </source>
</reference>
<evidence type="ECO:0000256" key="1">
    <source>
        <dbReference type="SAM" id="MobiDB-lite"/>
    </source>
</evidence>
<organism evidence="2 3">
    <name type="scientific">Dreissena polymorpha</name>
    <name type="common">Zebra mussel</name>
    <name type="synonym">Mytilus polymorpha</name>
    <dbReference type="NCBI Taxonomy" id="45954"/>
    <lineage>
        <taxon>Eukaryota</taxon>
        <taxon>Metazoa</taxon>
        <taxon>Spiralia</taxon>
        <taxon>Lophotrochozoa</taxon>
        <taxon>Mollusca</taxon>
        <taxon>Bivalvia</taxon>
        <taxon>Autobranchia</taxon>
        <taxon>Heteroconchia</taxon>
        <taxon>Euheterodonta</taxon>
        <taxon>Imparidentia</taxon>
        <taxon>Neoheterodontei</taxon>
        <taxon>Myida</taxon>
        <taxon>Dreissenoidea</taxon>
        <taxon>Dreissenidae</taxon>
        <taxon>Dreissena</taxon>
    </lineage>
</organism>
<feature type="region of interest" description="Disordered" evidence="1">
    <location>
        <begin position="1"/>
        <end position="22"/>
    </location>
</feature>
<dbReference type="AlphaFoldDB" id="A0A9D4DT59"/>
<feature type="compositionally biased region" description="Polar residues" evidence="1">
    <location>
        <begin position="93"/>
        <end position="114"/>
    </location>
</feature>